<sequence>MFLIYMYFIFMFLSGLYVYTSFRKHFLLLLLGLEYMVLGVFFCLYIYLNSCGHSVSFLIVFLVFSVCEGALGLSLLVSMIRSFGNDYVFSSFLFLC</sequence>
<evidence type="ECO:0000256" key="1">
    <source>
        <dbReference type="ARBA" id="ARBA00004141"/>
    </source>
</evidence>
<dbReference type="Gene3D" id="1.10.287.3510">
    <property type="match status" value="1"/>
</dbReference>
<keyword evidence="7" id="KW-0520">NAD</keyword>
<feature type="transmembrane region" description="Helical" evidence="11">
    <location>
        <begin position="27"/>
        <end position="48"/>
    </location>
</feature>
<evidence type="ECO:0000256" key="2">
    <source>
        <dbReference type="ARBA" id="ARBA00010519"/>
    </source>
</evidence>
<dbReference type="GO" id="GO:0008137">
    <property type="term" value="F:NADH dehydrogenase (ubiquinone) activity"/>
    <property type="evidence" value="ECO:0007669"/>
    <property type="project" value="UniProtKB-EC"/>
</dbReference>
<proteinExistence type="inferred from homology"/>
<keyword evidence="4 11" id="KW-0812">Transmembrane</keyword>
<evidence type="ECO:0000256" key="9">
    <source>
        <dbReference type="ARBA" id="ARBA00031586"/>
    </source>
</evidence>
<dbReference type="EMBL" id="JX913766">
    <property type="protein sequence ID" value="AGC22292.1"/>
    <property type="molecule type" value="Genomic_DNA"/>
</dbReference>
<keyword evidence="5" id="KW-1278">Translocase</keyword>
<geneLocation type="mitochondrion" evidence="12"/>
<evidence type="ECO:0000256" key="11">
    <source>
        <dbReference type="SAM" id="Phobius"/>
    </source>
</evidence>
<dbReference type="InterPro" id="IPR039428">
    <property type="entry name" value="NUOK/Mnh_C1-like"/>
</dbReference>
<feature type="transmembrane region" description="Helical" evidence="11">
    <location>
        <begin position="6"/>
        <end position="22"/>
    </location>
</feature>
<accession>M4JC99</accession>
<keyword evidence="8 11" id="KW-0472">Membrane</keyword>
<dbReference type="Pfam" id="PF00420">
    <property type="entry name" value="Oxidored_q2"/>
    <property type="match status" value="1"/>
</dbReference>
<reference evidence="12" key="1">
    <citation type="journal article" date="2013" name="Mol. Phylogenet. Evol.">
        <title>Searching for the optimal data partitioning strategy in mitochondrial phylogenomics: A phylogeny of Acridoidea (Insecta: Orthoptera: Caelifera) as a case study.</title>
        <authorList>
            <person name="Leavitt J.R."/>
            <person name="Hiatt K.D."/>
            <person name="Whiting M.F."/>
            <person name="Song H."/>
        </authorList>
    </citation>
    <scope>NUCLEOTIDE SEQUENCE</scope>
</reference>
<dbReference type="AlphaFoldDB" id="M4JC99"/>
<organism evidence="12">
    <name type="scientific">Trachytettix bufo</name>
    <dbReference type="NCBI Taxonomy" id="1260748"/>
    <lineage>
        <taxon>Eukaryota</taxon>
        <taxon>Metazoa</taxon>
        <taxon>Ecdysozoa</taxon>
        <taxon>Arthropoda</taxon>
        <taxon>Hexapoda</taxon>
        <taxon>Insecta</taxon>
        <taxon>Pterygota</taxon>
        <taxon>Neoptera</taxon>
        <taxon>Polyneoptera</taxon>
        <taxon>Orthoptera</taxon>
        <taxon>Caelifera</taxon>
        <taxon>Acrididea</taxon>
        <taxon>Tetrigoidea</taxon>
        <taxon>Tetrigidae</taxon>
        <taxon>Cladonotinae</taxon>
        <taxon>Trachytettix</taxon>
    </lineage>
</organism>
<evidence type="ECO:0000256" key="8">
    <source>
        <dbReference type="ARBA" id="ARBA00023136"/>
    </source>
</evidence>
<comment type="catalytic activity">
    <reaction evidence="10">
        <text>a ubiquinone + NADH + 5 H(+)(in) = a ubiquinol + NAD(+) + 4 H(+)(out)</text>
        <dbReference type="Rhea" id="RHEA:29091"/>
        <dbReference type="Rhea" id="RHEA-COMP:9565"/>
        <dbReference type="Rhea" id="RHEA-COMP:9566"/>
        <dbReference type="ChEBI" id="CHEBI:15378"/>
        <dbReference type="ChEBI" id="CHEBI:16389"/>
        <dbReference type="ChEBI" id="CHEBI:17976"/>
        <dbReference type="ChEBI" id="CHEBI:57540"/>
        <dbReference type="ChEBI" id="CHEBI:57945"/>
        <dbReference type="EC" id="7.1.1.2"/>
    </reaction>
</comment>
<evidence type="ECO:0000256" key="5">
    <source>
        <dbReference type="ARBA" id="ARBA00022967"/>
    </source>
</evidence>
<keyword evidence="6 11" id="KW-1133">Transmembrane helix</keyword>
<evidence type="ECO:0000256" key="7">
    <source>
        <dbReference type="ARBA" id="ARBA00023027"/>
    </source>
</evidence>
<dbReference type="GO" id="GO:0016020">
    <property type="term" value="C:membrane"/>
    <property type="evidence" value="ECO:0007669"/>
    <property type="project" value="UniProtKB-SubCell"/>
</dbReference>
<keyword evidence="12" id="KW-0496">Mitochondrion</keyword>
<evidence type="ECO:0000256" key="3">
    <source>
        <dbReference type="ARBA" id="ARBA00016612"/>
    </source>
</evidence>
<protein>
    <recommendedName>
        <fullName evidence="3">NADH-ubiquinone oxidoreductase chain 4L</fullName>
    </recommendedName>
    <alternativeName>
        <fullName evidence="9">NADH dehydrogenase subunit 4L</fullName>
    </alternativeName>
</protein>
<feature type="transmembrane region" description="Helical" evidence="11">
    <location>
        <begin position="54"/>
        <end position="77"/>
    </location>
</feature>
<name>M4JC99_9ORTH</name>
<comment type="subcellular location">
    <subcellularLocation>
        <location evidence="1">Membrane</location>
        <topology evidence="1">Multi-pass membrane protein</topology>
    </subcellularLocation>
</comment>
<evidence type="ECO:0000313" key="12">
    <source>
        <dbReference type="EMBL" id="AGC22292.1"/>
    </source>
</evidence>
<evidence type="ECO:0000256" key="10">
    <source>
        <dbReference type="ARBA" id="ARBA00049551"/>
    </source>
</evidence>
<evidence type="ECO:0000256" key="4">
    <source>
        <dbReference type="ARBA" id="ARBA00022692"/>
    </source>
</evidence>
<evidence type="ECO:0000256" key="6">
    <source>
        <dbReference type="ARBA" id="ARBA00022989"/>
    </source>
</evidence>
<comment type="similarity">
    <text evidence="2">Belongs to the complex I subunit 4L family.</text>
</comment>
<gene>
    <name evidence="12" type="primary">nad4l</name>
</gene>